<name>A0A1H7H1B5_9RHOB</name>
<dbReference type="STRING" id="188906.SAMN04488526_0581"/>
<evidence type="ECO:0000313" key="3">
    <source>
        <dbReference type="Proteomes" id="UP000199283"/>
    </source>
</evidence>
<reference evidence="2 3" key="1">
    <citation type="submission" date="2016-10" db="EMBL/GenBank/DDBJ databases">
        <authorList>
            <person name="de Groot N.N."/>
        </authorList>
    </citation>
    <scope>NUCLEOTIDE SEQUENCE [LARGE SCALE GENOMIC DNA]</scope>
    <source>
        <strain evidence="2 3">DSM 14858</strain>
    </source>
</reference>
<evidence type="ECO:0000256" key="1">
    <source>
        <dbReference type="SAM" id="Phobius"/>
    </source>
</evidence>
<evidence type="ECO:0000313" key="2">
    <source>
        <dbReference type="EMBL" id="SEK44104.1"/>
    </source>
</evidence>
<sequence length="137" mass="14635">MQIFTFISDVLLVAATLGMALWCRILSQRLKAFNDIDTGLGGTIAALSLQVDDLKASIASAAASASAQGDDRARILSAATEKADDRIGRMEMLLASLEDLEEEASDRLLRDPVPPVGIEPMPSFRAARTVDFGRGGR</sequence>
<keyword evidence="1" id="KW-1133">Transmembrane helix</keyword>
<proteinExistence type="predicted"/>
<dbReference type="Proteomes" id="UP000199283">
    <property type="component" value="Unassembled WGS sequence"/>
</dbReference>
<keyword evidence="1" id="KW-0472">Membrane</keyword>
<gene>
    <name evidence="2" type="ORF">SAMN04488526_0581</name>
</gene>
<accession>A0A1H7H1B5</accession>
<keyword evidence="3" id="KW-1185">Reference proteome</keyword>
<protein>
    <submittedName>
        <fullName evidence="2">Uncharacterized protein</fullName>
    </submittedName>
</protein>
<feature type="transmembrane region" description="Helical" evidence="1">
    <location>
        <begin position="6"/>
        <end position="26"/>
    </location>
</feature>
<dbReference type="EMBL" id="FNZQ01000001">
    <property type="protein sequence ID" value="SEK44104.1"/>
    <property type="molecule type" value="Genomic_DNA"/>
</dbReference>
<dbReference type="AlphaFoldDB" id="A0A1H7H1B5"/>
<dbReference type="OrthoDB" id="7630018at2"/>
<organism evidence="2 3">
    <name type="scientific">Jannaschia helgolandensis</name>
    <dbReference type="NCBI Taxonomy" id="188906"/>
    <lineage>
        <taxon>Bacteria</taxon>
        <taxon>Pseudomonadati</taxon>
        <taxon>Pseudomonadota</taxon>
        <taxon>Alphaproteobacteria</taxon>
        <taxon>Rhodobacterales</taxon>
        <taxon>Roseobacteraceae</taxon>
        <taxon>Jannaschia</taxon>
    </lineage>
</organism>
<dbReference type="RefSeq" id="WP_092759585.1">
    <property type="nucleotide sequence ID" value="NZ_FNZQ01000001.1"/>
</dbReference>
<keyword evidence="1" id="KW-0812">Transmembrane</keyword>